<dbReference type="InterPro" id="IPR050469">
    <property type="entry name" value="Diguanylate_Cyclase"/>
</dbReference>
<dbReference type="FunFam" id="3.30.70.270:FF:000001">
    <property type="entry name" value="Diguanylate cyclase domain protein"/>
    <property type="match status" value="1"/>
</dbReference>
<evidence type="ECO:0000313" key="5">
    <source>
        <dbReference type="EMBL" id="KOO38935.1"/>
    </source>
</evidence>
<dbReference type="SMART" id="SM00267">
    <property type="entry name" value="GGDEF"/>
    <property type="match status" value="1"/>
</dbReference>
<dbReference type="PANTHER" id="PTHR45138:SF9">
    <property type="entry name" value="DIGUANYLATE CYCLASE DGCM-RELATED"/>
    <property type="match status" value="1"/>
</dbReference>
<dbReference type="AlphaFoldDB" id="A0A0M0KJE4"/>
<reference evidence="5" key="1">
    <citation type="submission" date="2015-08" db="EMBL/GenBank/DDBJ databases">
        <title>Complete DNA Sequence of Pseudomonas syringae pv. actinidiae, the Causal Agent of Kiwifruit Canker Disease.</title>
        <authorList>
            <person name="Rikkerink E.H.A."/>
            <person name="Fineran P.C."/>
        </authorList>
    </citation>
    <scope>NUCLEOTIDE SEQUENCE</scope>
    <source>
        <strain evidence="5">DSM 13666</strain>
    </source>
</reference>
<proteinExistence type="predicted"/>
<evidence type="ECO:0008006" key="6">
    <source>
        <dbReference type="Google" id="ProtNLM"/>
    </source>
</evidence>
<dbReference type="PANTHER" id="PTHR45138">
    <property type="entry name" value="REGULATORY COMPONENTS OF SENSORY TRANSDUCTION SYSTEM"/>
    <property type="match status" value="1"/>
</dbReference>
<dbReference type="InterPro" id="IPR011006">
    <property type="entry name" value="CheY-like_superfamily"/>
</dbReference>
<dbReference type="CDD" id="cd01949">
    <property type="entry name" value="GGDEF"/>
    <property type="match status" value="1"/>
</dbReference>
<name>A0A0M0KJE4_ALKHA</name>
<evidence type="ECO:0000256" key="2">
    <source>
        <dbReference type="SAM" id="Coils"/>
    </source>
</evidence>
<keyword evidence="2" id="KW-0175">Coiled coil</keyword>
<protein>
    <recommendedName>
        <fullName evidence="6">Response regulator receiver modulated diguanylate cyclase</fullName>
    </recommendedName>
</protein>
<sequence>MKKIQIVDDSQSNIRKLENLLNTHFLVMVARTGEEAVRMAKENVPDLILLEVALSDMDGFETCRRLKAQVESAKIPVIFVSSLKEKEAVIKGFEVGGQDYIIKPFEARELVLRMKSLLKQESSRKRLEQHVKVLEEQNEKLKGKIQKVDRLSRVDFLTNLMNRRDMQEKIRAEINRSIRHGRSFTLAIVDIDFFKNINDTYGHDCGDHVLKHFVSTLKNSVRSSDYVSRWGGEEFLLLFPETKLEEGKRACEKIRQKINESPVIYKGMTITITATFGISEYRPSVRIEELIKAADDALYKGKKTGKNQVVVQSM</sequence>
<dbReference type="PATRIC" id="fig|136160.3.peg.2080"/>
<dbReference type="InterPro" id="IPR000160">
    <property type="entry name" value="GGDEF_dom"/>
</dbReference>
<dbReference type="Pfam" id="PF00072">
    <property type="entry name" value="Response_reg"/>
    <property type="match status" value="1"/>
</dbReference>
<dbReference type="RefSeq" id="WP_053431046.1">
    <property type="nucleotide sequence ID" value="NZ_CP040441.1"/>
</dbReference>
<comment type="caution">
    <text evidence="5">The sequence shown here is derived from an EMBL/GenBank/DDBJ whole genome shotgun (WGS) entry which is preliminary data.</text>
</comment>
<dbReference type="GO" id="GO:0052621">
    <property type="term" value="F:diguanylate cyclase activity"/>
    <property type="evidence" value="ECO:0007669"/>
    <property type="project" value="TreeGrafter"/>
</dbReference>
<dbReference type="EMBL" id="LILD01000001">
    <property type="protein sequence ID" value="KOO38935.1"/>
    <property type="molecule type" value="Genomic_DNA"/>
</dbReference>
<dbReference type="InterPro" id="IPR043128">
    <property type="entry name" value="Rev_trsase/Diguanyl_cyclase"/>
</dbReference>
<gene>
    <name evidence="5" type="ORF">AMD02_08700</name>
</gene>
<dbReference type="GeneID" id="87597775"/>
<dbReference type="SUPFAM" id="SSF55073">
    <property type="entry name" value="Nucleotide cyclase"/>
    <property type="match status" value="1"/>
</dbReference>
<dbReference type="NCBIfam" id="TIGR00254">
    <property type="entry name" value="GGDEF"/>
    <property type="match status" value="1"/>
</dbReference>
<evidence type="ECO:0000259" key="4">
    <source>
        <dbReference type="PROSITE" id="PS50887"/>
    </source>
</evidence>
<feature type="domain" description="GGDEF" evidence="4">
    <location>
        <begin position="182"/>
        <end position="314"/>
    </location>
</feature>
<dbReference type="PROSITE" id="PS50887">
    <property type="entry name" value="GGDEF"/>
    <property type="match status" value="1"/>
</dbReference>
<dbReference type="SUPFAM" id="SSF52172">
    <property type="entry name" value="CheY-like"/>
    <property type="match status" value="1"/>
</dbReference>
<dbReference type="Pfam" id="PF00990">
    <property type="entry name" value="GGDEF"/>
    <property type="match status" value="1"/>
</dbReference>
<dbReference type="Gene3D" id="3.40.50.2300">
    <property type="match status" value="1"/>
</dbReference>
<organism evidence="5">
    <name type="scientific">Halalkalibacterium halodurans</name>
    <name type="common">Bacillus halodurans</name>
    <dbReference type="NCBI Taxonomy" id="86665"/>
    <lineage>
        <taxon>Bacteria</taxon>
        <taxon>Bacillati</taxon>
        <taxon>Bacillota</taxon>
        <taxon>Bacilli</taxon>
        <taxon>Bacillales</taxon>
        <taxon>Bacillaceae</taxon>
        <taxon>Halalkalibacterium (ex Joshi et al. 2022)</taxon>
    </lineage>
</organism>
<dbReference type="SMART" id="SM00448">
    <property type="entry name" value="REC"/>
    <property type="match status" value="1"/>
</dbReference>
<evidence type="ECO:0000259" key="3">
    <source>
        <dbReference type="PROSITE" id="PS50110"/>
    </source>
</evidence>
<dbReference type="Gene3D" id="3.30.70.270">
    <property type="match status" value="1"/>
</dbReference>
<feature type="domain" description="Response regulatory" evidence="3">
    <location>
        <begin position="3"/>
        <end position="118"/>
    </location>
</feature>
<dbReference type="InterPro" id="IPR029787">
    <property type="entry name" value="Nucleotide_cyclase"/>
</dbReference>
<feature type="coiled-coil region" evidence="2">
    <location>
        <begin position="117"/>
        <end position="154"/>
    </location>
</feature>
<comment type="caution">
    <text evidence="1">Lacks conserved residue(s) required for the propagation of feature annotation.</text>
</comment>
<evidence type="ECO:0000256" key="1">
    <source>
        <dbReference type="PROSITE-ProRule" id="PRU00169"/>
    </source>
</evidence>
<dbReference type="InterPro" id="IPR001789">
    <property type="entry name" value="Sig_transdc_resp-reg_receiver"/>
</dbReference>
<dbReference type="GO" id="GO:0000160">
    <property type="term" value="P:phosphorelay signal transduction system"/>
    <property type="evidence" value="ECO:0007669"/>
    <property type="project" value="InterPro"/>
</dbReference>
<accession>A0A0M0KJE4</accession>
<dbReference type="PROSITE" id="PS50110">
    <property type="entry name" value="RESPONSE_REGULATORY"/>
    <property type="match status" value="1"/>
</dbReference>